<sequence>MIKNALKVLWIFLFLDTSIATICSKYPLCYCSTNSHKDTKIFCKNVTDITPIQNLLGRYLRVYSLRIVAPELNSLPSKVFSGHLITVLEIDAPLVDVPDDALADIFGLVIVNFIGGHFGTISNTFSNEHIKTVQLVHGLLESIGNQLQNNSQMTDALLYDNQISHISTDAFLNAISLEYLNLSRNLLSSLDPSMFPHIHQLKSIDLSNNRLFTVDGYFDSLNPQVIKLYGNNLTNIDNAFHLRMWNTKVLDLGGNPFLNLSSTSFDGKMQYLAILSLNDNNFDDVDPYLLWNFRYLSKLCLNGNHLSSLPKQFLMHTPKLTTLELNGNDLSSVEDIFPVYDQYYFVIHTLKTVKINSNKLTSIRFGSSAKSILHLDLGSNLISSVLDSDLLNLTSVFNLNLSGNPLSEVDAGCFQRLVKLKTLDLSSTNLKQLNHSVQRLGQLEELLVDSSSLTSLDNNEFLGLNNLETISLKNNNLLSVYPVMQNLTNLTELDVSSNNLTTLTLSSLPTNETKVVKLKKLWIAENPLSCDCRISWILEWLKIKGSTLEDEPICQSPPILQGRTIRSLNQSELEFWQEDCPKLCDCMCKTEGEDVFTTVDCANKNLNTIPEEFPFNVKEIDLENNDITSFSGFLFKNWQNLEILNMENNSLYNVSLELSPSMRELQLAGNKLTRFPLSEWNTSSPLQLLTLSKNPWICDCEAWEFREWLVKYQNSISDVQEVRCNLQGKLANKIIIQLQRDEMCPNSQIKKIALIAGITALVMVLCLLFCISLKALAVLFYTCGCGCLKAYEKHDYNFDAFLLYADEDEDFALNIIAEGLETRNPEIKLFIPTRQVFLSNSPINIESSLEDCCKVIVLLTKEFLKNSQCMQLLKASMACSIQHSSRRMIFVLLGKGNILKDVDTTLKAIINNSVCLHCGEIFFWPKLKYSLPKKIKTRLVDEENNSLIRNEVYN</sequence>
<keyword evidence="5 12" id="KW-0732">Signal</keyword>
<dbReference type="PANTHER" id="PTHR24365">
    <property type="entry name" value="TOLL-LIKE RECEPTOR"/>
    <property type="match status" value="1"/>
</dbReference>
<dbReference type="SUPFAM" id="SSF52058">
    <property type="entry name" value="L domain-like"/>
    <property type="match status" value="3"/>
</dbReference>
<keyword evidence="8 11" id="KW-0472">Membrane</keyword>
<comment type="subcellular location">
    <subcellularLocation>
        <location evidence="1">Membrane</location>
        <topology evidence="1">Single-pass type I membrane protein</topology>
    </subcellularLocation>
</comment>
<dbReference type="InterPro" id="IPR003591">
    <property type="entry name" value="Leu-rich_rpt_typical-subtyp"/>
</dbReference>
<accession>A0A4Y2FYH9</accession>
<keyword evidence="7 11" id="KW-1133">Transmembrane helix</keyword>
<feature type="transmembrane region" description="Helical" evidence="11">
    <location>
        <begin position="752"/>
        <end position="771"/>
    </location>
</feature>
<feature type="chain" id="PRO_5021189581" evidence="12">
    <location>
        <begin position="21"/>
        <end position="954"/>
    </location>
</feature>
<dbReference type="AlphaFoldDB" id="A0A4Y2FYH9"/>
<evidence type="ECO:0000256" key="10">
    <source>
        <dbReference type="ARBA" id="ARBA00023180"/>
    </source>
</evidence>
<evidence type="ECO:0000256" key="6">
    <source>
        <dbReference type="ARBA" id="ARBA00022737"/>
    </source>
</evidence>
<evidence type="ECO:0000256" key="7">
    <source>
        <dbReference type="ARBA" id="ARBA00022989"/>
    </source>
</evidence>
<evidence type="ECO:0000313" key="15">
    <source>
        <dbReference type="Proteomes" id="UP000499080"/>
    </source>
</evidence>
<evidence type="ECO:0000256" key="5">
    <source>
        <dbReference type="ARBA" id="ARBA00022729"/>
    </source>
</evidence>
<keyword evidence="15" id="KW-1185">Reference proteome</keyword>
<name>A0A4Y2FYH9_ARAVE</name>
<evidence type="ECO:0000256" key="11">
    <source>
        <dbReference type="SAM" id="Phobius"/>
    </source>
</evidence>
<evidence type="ECO:0000256" key="2">
    <source>
        <dbReference type="ARBA" id="ARBA00009634"/>
    </source>
</evidence>
<evidence type="ECO:0000256" key="9">
    <source>
        <dbReference type="ARBA" id="ARBA00023170"/>
    </source>
</evidence>
<dbReference type="SMART" id="SM00082">
    <property type="entry name" value="LRRCT"/>
    <property type="match status" value="2"/>
</dbReference>
<dbReference type="SUPFAM" id="SSF52200">
    <property type="entry name" value="Toll/Interleukin receptor TIR domain"/>
    <property type="match status" value="1"/>
</dbReference>
<protein>
    <submittedName>
        <fullName evidence="14">Protein toll</fullName>
    </submittedName>
</protein>
<evidence type="ECO:0000256" key="1">
    <source>
        <dbReference type="ARBA" id="ARBA00004479"/>
    </source>
</evidence>
<dbReference type="Pfam" id="PF00560">
    <property type="entry name" value="LRR_1"/>
    <property type="match status" value="1"/>
</dbReference>
<comment type="caution">
    <text evidence="14">The sequence shown here is derived from an EMBL/GenBank/DDBJ whole genome shotgun (WGS) entry which is preliminary data.</text>
</comment>
<dbReference type="InterPro" id="IPR000483">
    <property type="entry name" value="Cys-rich_flank_reg_C"/>
</dbReference>
<dbReference type="Pfam" id="PF13855">
    <property type="entry name" value="LRR_8"/>
    <property type="match status" value="3"/>
</dbReference>
<dbReference type="SMART" id="SM00369">
    <property type="entry name" value="LRR_TYP"/>
    <property type="match status" value="9"/>
</dbReference>
<dbReference type="InterPro" id="IPR032675">
    <property type="entry name" value="LRR_dom_sf"/>
</dbReference>
<dbReference type="GO" id="GO:0007165">
    <property type="term" value="P:signal transduction"/>
    <property type="evidence" value="ECO:0007669"/>
    <property type="project" value="InterPro"/>
</dbReference>
<gene>
    <name evidence="14" type="primary">Tl_3</name>
    <name evidence="14" type="ORF">AVEN_95590_1</name>
</gene>
<feature type="domain" description="TIR" evidence="13">
    <location>
        <begin position="796"/>
        <end position="931"/>
    </location>
</feature>
<dbReference type="InterPro" id="IPR001611">
    <property type="entry name" value="Leu-rich_rpt"/>
</dbReference>
<keyword evidence="3" id="KW-0433">Leucine-rich repeat</keyword>
<dbReference type="GO" id="GO:0038023">
    <property type="term" value="F:signaling receptor activity"/>
    <property type="evidence" value="ECO:0007669"/>
    <property type="project" value="TreeGrafter"/>
</dbReference>
<dbReference type="Pfam" id="PF01582">
    <property type="entry name" value="TIR"/>
    <property type="match status" value="1"/>
</dbReference>
<dbReference type="Gene3D" id="3.80.10.10">
    <property type="entry name" value="Ribonuclease Inhibitor"/>
    <property type="match status" value="4"/>
</dbReference>
<evidence type="ECO:0000256" key="3">
    <source>
        <dbReference type="ARBA" id="ARBA00022614"/>
    </source>
</evidence>
<keyword evidence="9" id="KW-0675">Receptor</keyword>
<dbReference type="GO" id="GO:0005886">
    <property type="term" value="C:plasma membrane"/>
    <property type="evidence" value="ECO:0007669"/>
    <property type="project" value="TreeGrafter"/>
</dbReference>
<evidence type="ECO:0000313" key="14">
    <source>
        <dbReference type="EMBL" id="GBM46592.1"/>
    </source>
</evidence>
<organism evidence="14 15">
    <name type="scientific">Araneus ventricosus</name>
    <name type="common">Orbweaver spider</name>
    <name type="synonym">Epeira ventricosa</name>
    <dbReference type="NCBI Taxonomy" id="182803"/>
    <lineage>
        <taxon>Eukaryota</taxon>
        <taxon>Metazoa</taxon>
        <taxon>Ecdysozoa</taxon>
        <taxon>Arthropoda</taxon>
        <taxon>Chelicerata</taxon>
        <taxon>Arachnida</taxon>
        <taxon>Araneae</taxon>
        <taxon>Araneomorphae</taxon>
        <taxon>Entelegynae</taxon>
        <taxon>Araneoidea</taxon>
        <taxon>Araneidae</taxon>
        <taxon>Araneus</taxon>
    </lineage>
</organism>
<evidence type="ECO:0000256" key="12">
    <source>
        <dbReference type="SAM" id="SignalP"/>
    </source>
</evidence>
<feature type="signal peptide" evidence="12">
    <location>
        <begin position="1"/>
        <end position="20"/>
    </location>
</feature>
<dbReference type="OrthoDB" id="2013775at2759"/>
<evidence type="ECO:0000256" key="4">
    <source>
        <dbReference type="ARBA" id="ARBA00022692"/>
    </source>
</evidence>
<dbReference type="InterPro" id="IPR035897">
    <property type="entry name" value="Toll_tir_struct_dom_sf"/>
</dbReference>
<keyword evidence="6" id="KW-0677">Repeat</keyword>
<dbReference type="SMART" id="SM00255">
    <property type="entry name" value="TIR"/>
    <property type="match status" value="1"/>
</dbReference>
<keyword evidence="10" id="KW-0325">Glycoprotein</keyword>
<dbReference type="InterPro" id="IPR000157">
    <property type="entry name" value="TIR_dom"/>
</dbReference>
<dbReference type="PROSITE" id="PS50104">
    <property type="entry name" value="TIR"/>
    <property type="match status" value="1"/>
</dbReference>
<evidence type="ECO:0000259" key="13">
    <source>
        <dbReference type="PROSITE" id="PS50104"/>
    </source>
</evidence>
<proteinExistence type="inferred from homology"/>
<keyword evidence="4 11" id="KW-0812">Transmembrane</keyword>
<dbReference type="Proteomes" id="UP000499080">
    <property type="component" value="Unassembled WGS sequence"/>
</dbReference>
<evidence type="ECO:0000256" key="8">
    <source>
        <dbReference type="ARBA" id="ARBA00023136"/>
    </source>
</evidence>
<dbReference type="PROSITE" id="PS51450">
    <property type="entry name" value="LRR"/>
    <property type="match status" value="3"/>
</dbReference>
<dbReference type="Gene3D" id="3.40.50.10140">
    <property type="entry name" value="Toll/interleukin-1 receptor homology (TIR) domain"/>
    <property type="match status" value="1"/>
</dbReference>
<reference evidence="14 15" key="1">
    <citation type="journal article" date="2019" name="Sci. Rep.">
        <title>Orb-weaving spider Araneus ventricosus genome elucidates the spidroin gene catalogue.</title>
        <authorList>
            <person name="Kono N."/>
            <person name="Nakamura H."/>
            <person name="Ohtoshi R."/>
            <person name="Moran D.A.P."/>
            <person name="Shinohara A."/>
            <person name="Yoshida Y."/>
            <person name="Fujiwara M."/>
            <person name="Mori M."/>
            <person name="Tomita M."/>
            <person name="Arakawa K."/>
        </authorList>
    </citation>
    <scope>NUCLEOTIDE SEQUENCE [LARGE SCALE GENOMIC DNA]</scope>
</reference>
<comment type="similarity">
    <text evidence="2">Belongs to the Toll-like receptor family.</text>
</comment>
<dbReference type="EMBL" id="BGPR01001143">
    <property type="protein sequence ID" value="GBM46592.1"/>
    <property type="molecule type" value="Genomic_DNA"/>
</dbReference>
<dbReference type="PANTHER" id="PTHR24365:SF541">
    <property type="entry name" value="PROTEIN TOLL-RELATED"/>
    <property type="match status" value="1"/>
</dbReference>